<accession>A0A268F609</accession>
<evidence type="ECO:0000313" key="1">
    <source>
        <dbReference type="EMBL" id="PAD80779.1"/>
    </source>
</evidence>
<evidence type="ECO:0000313" key="2">
    <source>
        <dbReference type="Proteomes" id="UP000216961"/>
    </source>
</evidence>
<gene>
    <name evidence="1" type="ORF">CHH57_23195</name>
</gene>
<proteinExistence type="predicted"/>
<dbReference type="RefSeq" id="WP_095334096.1">
    <property type="nucleotide sequence ID" value="NZ_CP026031.1"/>
</dbReference>
<dbReference type="EMBL" id="NPBQ01000139">
    <property type="protein sequence ID" value="PAD80779.1"/>
    <property type="molecule type" value="Genomic_DNA"/>
</dbReference>
<dbReference type="KEGG" id="bcir:C2I06_23875"/>
<protein>
    <submittedName>
        <fullName evidence="1">Uncharacterized protein</fullName>
    </submittedName>
</protein>
<name>A0A268F609_NIACI</name>
<organism evidence="1 2">
    <name type="scientific">Niallia circulans</name>
    <name type="common">Bacillus circulans</name>
    <dbReference type="NCBI Taxonomy" id="1397"/>
    <lineage>
        <taxon>Bacteria</taxon>
        <taxon>Bacillati</taxon>
        <taxon>Bacillota</taxon>
        <taxon>Bacilli</taxon>
        <taxon>Bacillales</taxon>
        <taxon>Bacillaceae</taxon>
        <taxon>Niallia</taxon>
    </lineage>
</organism>
<sequence>MKELEGIVVIQRDIGSDVLVINNVPVSQYYMGCNGEEIKLTIVCAKGKTYTFEGTADIFYFEGKQHYYRGTKYVDDFFIDDIDIRELLEQHENEFVKIIVSS</sequence>
<dbReference type="Proteomes" id="UP000216961">
    <property type="component" value="Unassembled WGS sequence"/>
</dbReference>
<dbReference type="AlphaFoldDB" id="A0A268F609"/>
<comment type="caution">
    <text evidence="1">The sequence shown here is derived from an EMBL/GenBank/DDBJ whole genome shotgun (WGS) entry which is preliminary data.</text>
</comment>
<reference evidence="1 2" key="1">
    <citation type="submission" date="2017-07" db="EMBL/GenBank/DDBJ databases">
        <title>Isolation and whole genome analysis of endospore-forming bacteria from heroin.</title>
        <authorList>
            <person name="Kalinowski J."/>
            <person name="Ahrens B."/>
            <person name="Al-Dilaimi A."/>
            <person name="Winkler A."/>
            <person name="Wibberg D."/>
            <person name="Schleenbecker U."/>
            <person name="Ruckert C."/>
            <person name="Wolfel R."/>
            <person name="Grass G."/>
        </authorList>
    </citation>
    <scope>NUCLEOTIDE SEQUENCE [LARGE SCALE GENOMIC DNA]</scope>
    <source>
        <strain evidence="1 2">7521-2</strain>
    </source>
</reference>